<evidence type="ECO:0000313" key="2">
    <source>
        <dbReference type="EMBL" id="VFQ67328.1"/>
    </source>
</evidence>
<name>A0A484KRS9_9ASTE</name>
<organism evidence="2 3">
    <name type="scientific">Cuscuta campestris</name>
    <dbReference type="NCBI Taxonomy" id="132261"/>
    <lineage>
        <taxon>Eukaryota</taxon>
        <taxon>Viridiplantae</taxon>
        <taxon>Streptophyta</taxon>
        <taxon>Embryophyta</taxon>
        <taxon>Tracheophyta</taxon>
        <taxon>Spermatophyta</taxon>
        <taxon>Magnoliopsida</taxon>
        <taxon>eudicotyledons</taxon>
        <taxon>Gunneridae</taxon>
        <taxon>Pentapetalae</taxon>
        <taxon>asterids</taxon>
        <taxon>lamiids</taxon>
        <taxon>Solanales</taxon>
        <taxon>Convolvulaceae</taxon>
        <taxon>Cuscuteae</taxon>
        <taxon>Cuscuta</taxon>
        <taxon>Cuscuta subgen. Grammica</taxon>
        <taxon>Cuscuta sect. Cleistogrammica</taxon>
    </lineage>
</organism>
<proteinExistence type="predicted"/>
<dbReference type="AlphaFoldDB" id="A0A484KRS9"/>
<reference evidence="2 3" key="1">
    <citation type="submission" date="2018-04" db="EMBL/GenBank/DDBJ databases">
        <authorList>
            <person name="Vogel A."/>
        </authorList>
    </citation>
    <scope>NUCLEOTIDE SEQUENCE [LARGE SCALE GENOMIC DNA]</scope>
</reference>
<accession>A0A484KRS9</accession>
<dbReference type="Proteomes" id="UP000595140">
    <property type="component" value="Unassembled WGS sequence"/>
</dbReference>
<gene>
    <name evidence="2" type="ORF">CCAM_LOCUS9104</name>
</gene>
<evidence type="ECO:0000256" key="1">
    <source>
        <dbReference type="SAM" id="MobiDB-lite"/>
    </source>
</evidence>
<dbReference type="PANTHER" id="PTHR34676:SF15">
    <property type="entry name" value="ZINC FINGER, CCHC-TYPE-RELATED"/>
    <property type="match status" value="1"/>
</dbReference>
<protein>
    <submittedName>
        <fullName evidence="2">Uncharacterized protein</fullName>
    </submittedName>
</protein>
<dbReference type="PANTHER" id="PTHR34676">
    <property type="entry name" value="DUF4219 DOMAIN-CONTAINING PROTEIN-RELATED"/>
    <property type="match status" value="1"/>
</dbReference>
<dbReference type="Pfam" id="PF14223">
    <property type="entry name" value="Retrotran_gag_2"/>
    <property type="match status" value="1"/>
</dbReference>
<keyword evidence="3" id="KW-1185">Reference proteome</keyword>
<feature type="region of interest" description="Disordered" evidence="1">
    <location>
        <begin position="387"/>
        <end position="428"/>
    </location>
</feature>
<sequence>MLNTVGPDYDHISSTALLHPSAIPFTELGDILKEHEAKLQEVDDANANLTIQHGGSERTGRVMLTLVSPPIIGEAVGSQVRETTVPKTEDEFDAEDIKKIKNYAKAINMLYCVINPDDYRKISCYSTAKEMWDKLKVTYEGTNQVRKAKINFLTQEYEMFKMKEGEKIEDLFDLLSKIINDLHALKKSYSNNDLVRKILRSLTPEWCSKADAIYESIEVSNVTIDRLRGNLKTYKSTILNPSLDEQRKKGIALKATKKSVEGESSEEDNEFTLVIKKFNKFTRKEFERKGKKHDDPLKCYGYNVTPAGRRSIATGIAAPPARANLASIADSLNRLPLMVDGMGGYLEQIDEAVQRHGYAMNAYFQHVNYVPPSYQATFLGQGYGEDKEGDASYALSSSLDEDEFDDAIDGDPMDVEDNEEDENGEDED</sequence>
<feature type="compositionally biased region" description="Acidic residues" evidence="1">
    <location>
        <begin position="399"/>
        <end position="428"/>
    </location>
</feature>
<evidence type="ECO:0000313" key="3">
    <source>
        <dbReference type="Proteomes" id="UP000595140"/>
    </source>
</evidence>
<dbReference type="EMBL" id="OOIL02000592">
    <property type="protein sequence ID" value="VFQ67328.1"/>
    <property type="molecule type" value="Genomic_DNA"/>
</dbReference>